<keyword evidence="5 12" id="KW-0479">Metal-binding</keyword>
<dbReference type="InterPro" id="IPR011611">
    <property type="entry name" value="PfkB_dom"/>
</dbReference>
<evidence type="ECO:0000256" key="5">
    <source>
        <dbReference type="ARBA" id="ARBA00022723"/>
    </source>
</evidence>
<gene>
    <name evidence="12" type="primary">rbsK</name>
    <name evidence="15" type="ORF">FE697_007030</name>
</gene>
<dbReference type="InterPro" id="IPR029056">
    <property type="entry name" value="Ribokinase-like"/>
</dbReference>
<dbReference type="HAMAP" id="MF_01987">
    <property type="entry name" value="Ribokinase"/>
    <property type="match status" value="1"/>
</dbReference>
<feature type="binding site" evidence="12">
    <location>
        <begin position="45"/>
        <end position="49"/>
    </location>
    <ligand>
        <name>substrate</name>
    </ligand>
</feature>
<protein>
    <recommendedName>
        <fullName evidence="3 12">Ribokinase</fullName>
        <shortName evidence="12">RK</shortName>
        <ecNumber evidence="2 12">2.7.1.15</ecNumber>
    </recommendedName>
</protein>
<accession>A0A5Q6S161</accession>
<feature type="binding site" evidence="12">
    <location>
        <begin position="259"/>
        <end position="260"/>
    </location>
    <ligand>
        <name>ATP</name>
        <dbReference type="ChEBI" id="CHEBI:30616"/>
    </ligand>
</feature>
<keyword evidence="6 12" id="KW-0547">Nucleotide-binding</keyword>
<reference evidence="15 16" key="1">
    <citation type="submission" date="2019-09" db="EMBL/GenBank/DDBJ databases">
        <title>Mumia zhuanghuii sp. nov. isolated from the intestinal contents of plateau pika (Ochotona curzoniae) in the Qinghai-Tibet plateau of China.</title>
        <authorList>
            <person name="Tian Z."/>
        </authorList>
    </citation>
    <scope>NUCLEOTIDE SEQUENCE [LARGE SCALE GENOMIC DNA]</scope>
    <source>
        <strain evidence="16">350</strain>
    </source>
</reference>
<evidence type="ECO:0000256" key="8">
    <source>
        <dbReference type="ARBA" id="ARBA00022840"/>
    </source>
</evidence>
<dbReference type="GO" id="GO:0005829">
    <property type="term" value="C:cytosol"/>
    <property type="evidence" value="ECO:0007669"/>
    <property type="project" value="TreeGrafter"/>
</dbReference>
<proteinExistence type="inferred from homology"/>
<dbReference type="SUPFAM" id="SSF53613">
    <property type="entry name" value="Ribokinase-like"/>
    <property type="match status" value="1"/>
</dbReference>
<comment type="pathway">
    <text evidence="12">Carbohydrate metabolism; D-ribose degradation; D-ribose 5-phosphate from beta-D-ribopyranose: step 2/2.</text>
</comment>
<comment type="subunit">
    <text evidence="12">Homodimer.</text>
</comment>
<comment type="similarity">
    <text evidence="12">Belongs to the carbohydrate kinase PfkB family. Ribokinase subfamily.</text>
</comment>
<dbReference type="Gene3D" id="3.40.1190.20">
    <property type="match status" value="1"/>
</dbReference>
<keyword evidence="4 12" id="KW-0808">Transferase</keyword>
<evidence type="ECO:0000256" key="6">
    <source>
        <dbReference type="ARBA" id="ARBA00022741"/>
    </source>
</evidence>
<name>A0A5Q6S161_9ACTN</name>
<dbReference type="InterPro" id="IPR002139">
    <property type="entry name" value="Ribo/fructo_kinase"/>
</dbReference>
<dbReference type="GO" id="GO:0019303">
    <property type="term" value="P:D-ribose catabolic process"/>
    <property type="evidence" value="ECO:0007669"/>
    <property type="project" value="UniProtKB-UniRule"/>
</dbReference>
<comment type="subcellular location">
    <subcellularLocation>
        <location evidence="12">Cytoplasm</location>
    </subcellularLocation>
</comment>
<dbReference type="Proteomes" id="UP000307768">
    <property type="component" value="Unassembled WGS sequence"/>
</dbReference>
<dbReference type="PANTHER" id="PTHR10584">
    <property type="entry name" value="SUGAR KINASE"/>
    <property type="match status" value="1"/>
</dbReference>
<dbReference type="PROSITE" id="PS00584">
    <property type="entry name" value="PFKB_KINASES_2"/>
    <property type="match status" value="1"/>
</dbReference>
<keyword evidence="10 12" id="KW-0630">Potassium</keyword>
<keyword evidence="7 12" id="KW-0418">Kinase</keyword>
<evidence type="ECO:0000256" key="7">
    <source>
        <dbReference type="ARBA" id="ARBA00022777"/>
    </source>
</evidence>
<evidence type="ECO:0000256" key="12">
    <source>
        <dbReference type="HAMAP-Rule" id="MF_01987"/>
    </source>
</evidence>
<evidence type="ECO:0000256" key="4">
    <source>
        <dbReference type="ARBA" id="ARBA00022679"/>
    </source>
</evidence>
<evidence type="ECO:0000256" key="13">
    <source>
        <dbReference type="SAM" id="MobiDB-lite"/>
    </source>
</evidence>
<dbReference type="OrthoDB" id="9775849at2"/>
<comment type="function">
    <text evidence="12">Catalyzes the phosphorylation of ribose at O-5 in a reaction requiring ATP and magnesium. The resulting D-ribose-5-phosphate can then be used either for sythesis of nucleotides, histidine, and tryptophan, or as a component of the pentose phosphate pathway.</text>
</comment>
<dbReference type="GO" id="GO:0046872">
    <property type="term" value="F:metal ion binding"/>
    <property type="evidence" value="ECO:0007669"/>
    <property type="project" value="UniProtKB-KW"/>
</dbReference>
<comment type="activity regulation">
    <text evidence="12">Activated by a monovalent cation that binds near, but not in, the active site. The most likely occupant of the site in vivo is potassium. Ion binding induces a conformational change that may alter substrate affinity.</text>
</comment>
<dbReference type="CDD" id="cd01174">
    <property type="entry name" value="ribokinase"/>
    <property type="match status" value="1"/>
</dbReference>
<evidence type="ECO:0000256" key="11">
    <source>
        <dbReference type="ARBA" id="ARBA00023277"/>
    </source>
</evidence>
<evidence type="ECO:0000256" key="1">
    <source>
        <dbReference type="ARBA" id="ARBA00005380"/>
    </source>
</evidence>
<sequence>MGEEVVAGRVAVVGSLNVDLVTGVHRHPAPGETVLGDDLVRLRGGKGANQALAAVRAGAEVTIIGRVGDDEDGRAYRQHLAAAGIDVTHLVETPGVPTGTALIVVDAAGENTIVVAPGANARLSAADVRAAAGAITDADVLLVQLEIGQDAVDAAADIARAAGTRLVLNASPVRPLPASLRMLADPLLVNEHEAEAYAADESPEADGSPEAGGSPEADGSPEAGSAERVCVTLGSRGAQWGSASAAPPSVSPVDTTGAGDAFAGALAAALAAGLGREAALTSAVAAGAAATLWEGAQQTSGG</sequence>
<evidence type="ECO:0000259" key="14">
    <source>
        <dbReference type="Pfam" id="PF00294"/>
    </source>
</evidence>
<feature type="binding site" evidence="12">
    <location>
        <position position="260"/>
    </location>
    <ligand>
        <name>substrate</name>
    </ligand>
</feature>
<feature type="binding site" evidence="12">
    <location>
        <position position="146"/>
    </location>
    <ligand>
        <name>substrate</name>
    </ligand>
</feature>
<evidence type="ECO:0000256" key="10">
    <source>
        <dbReference type="ARBA" id="ARBA00022958"/>
    </source>
</evidence>
<dbReference type="PANTHER" id="PTHR10584:SF166">
    <property type="entry name" value="RIBOKINASE"/>
    <property type="match status" value="1"/>
</dbReference>
<feature type="binding site" evidence="12">
    <location>
        <begin position="232"/>
        <end position="237"/>
    </location>
    <ligand>
        <name>ATP</name>
        <dbReference type="ChEBI" id="CHEBI:30616"/>
    </ligand>
</feature>
<feature type="binding site" evidence="12">
    <location>
        <position position="282"/>
    </location>
    <ligand>
        <name>K(+)</name>
        <dbReference type="ChEBI" id="CHEBI:29103"/>
    </ligand>
</feature>
<feature type="binding site" evidence="12">
    <location>
        <position position="256"/>
    </location>
    <ligand>
        <name>K(+)</name>
        <dbReference type="ChEBI" id="CHEBI:29103"/>
    </ligand>
</feature>
<dbReference type="Pfam" id="PF00294">
    <property type="entry name" value="PfkB"/>
    <property type="match status" value="1"/>
</dbReference>
<keyword evidence="8 12" id="KW-0067">ATP-binding</keyword>
<dbReference type="EC" id="2.7.1.15" evidence="2 12"/>
<comment type="caution">
    <text evidence="12">Lacks conserved residue(s) required for the propagation of feature annotation.</text>
</comment>
<evidence type="ECO:0000256" key="2">
    <source>
        <dbReference type="ARBA" id="ARBA00012035"/>
    </source>
</evidence>
<evidence type="ECO:0000256" key="3">
    <source>
        <dbReference type="ARBA" id="ARBA00016943"/>
    </source>
</evidence>
<organism evidence="15 16">
    <name type="scientific">Mumia zhuanghuii</name>
    <dbReference type="NCBI Taxonomy" id="2585211"/>
    <lineage>
        <taxon>Bacteria</taxon>
        <taxon>Bacillati</taxon>
        <taxon>Actinomycetota</taxon>
        <taxon>Actinomycetes</taxon>
        <taxon>Propionibacteriales</taxon>
        <taxon>Nocardioidaceae</taxon>
        <taxon>Mumia</taxon>
    </lineage>
</organism>
<keyword evidence="9 12" id="KW-0460">Magnesium</keyword>
<feature type="active site" description="Proton acceptor" evidence="12">
    <location>
        <position position="260"/>
    </location>
</feature>
<comment type="caution">
    <text evidence="15">The sequence shown here is derived from an EMBL/GenBank/DDBJ whole genome shotgun (WGS) entry which is preliminary data.</text>
</comment>
<keyword evidence="11 12" id="KW-0119">Carbohydrate metabolism</keyword>
<comment type="similarity">
    <text evidence="1">Belongs to the carbohydrate kinase pfkB family.</text>
</comment>
<feature type="binding site" evidence="12">
    <location>
        <position position="287"/>
    </location>
    <ligand>
        <name>K(+)</name>
        <dbReference type="ChEBI" id="CHEBI:29103"/>
    </ligand>
</feature>
<dbReference type="PRINTS" id="PR00990">
    <property type="entry name" value="RIBOKINASE"/>
</dbReference>
<dbReference type="UniPathway" id="UPA00916">
    <property type="reaction ID" value="UER00889"/>
</dbReference>
<dbReference type="InterPro" id="IPR002173">
    <property type="entry name" value="Carboh/pur_kinase_PfkB_CS"/>
</dbReference>
<feature type="domain" description="Carbohydrate kinase PfkB" evidence="14">
    <location>
        <begin position="9"/>
        <end position="298"/>
    </location>
</feature>
<feature type="binding site" evidence="12">
    <location>
        <begin position="17"/>
        <end position="19"/>
    </location>
    <ligand>
        <name>substrate</name>
    </ligand>
</feature>
<evidence type="ECO:0000256" key="9">
    <source>
        <dbReference type="ARBA" id="ARBA00022842"/>
    </source>
</evidence>
<dbReference type="GO" id="GO:0005524">
    <property type="term" value="F:ATP binding"/>
    <property type="evidence" value="ECO:0007669"/>
    <property type="project" value="UniProtKB-UniRule"/>
</dbReference>
<dbReference type="EMBL" id="VDFQ02000002">
    <property type="protein sequence ID" value="KAA1423959.1"/>
    <property type="molecule type" value="Genomic_DNA"/>
</dbReference>
<feature type="binding site" evidence="12">
    <location>
        <position position="285"/>
    </location>
    <ligand>
        <name>K(+)</name>
        <dbReference type="ChEBI" id="CHEBI:29103"/>
    </ligand>
</feature>
<comment type="catalytic activity">
    <reaction evidence="12">
        <text>D-ribose + ATP = D-ribose 5-phosphate + ADP + H(+)</text>
        <dbReference type="Rhea" id="RHEA:13697"/>
        <dbReference type="ChEBI" id="CHEBI:15378"/>
        <dbReference type="ChEBI" id="CHEBI:30616"/>
        <dbReference type="ChEBI" id="CHEBI:47013"/>
        <dbReference type="ChEBI" id="CHEBI:78346"/>
        <dbReference type="ChEBI" id="CHEBI:456216"/>
        <dbReference type="EC" id="2.7.1.15"/>
    </reaction>
</comment>
<feature type="binding site" evidence="12">
    <location>
        <position position="254"/>
    </location>
    <ligand>
        <name>K(+)</name>
        <dbReference type="ChEBI" id="CHEBI:29103"/>
    </ligand>
</feature>
<dbReference type="AlphaFoldDB" id="A0A5Q6S161"/>
<feature type="region of interest" description="Disordered" evidence="13">
    <location>
        <begin position="197"/>
        <end position="225"/>
    </location>
</feature>
<feature type="binding site" evidence="12">
    <location>
        <position position="190"/>
    </location>
    <ligand>
        <name>ATP</name>
        <dbReference type="ChEBI" id="CHEBI:30616"/>
    </ligand>
</feature>
<dbReference type="InterPro" id="IPR011877">
    <property type="entry name" value="Ribokinase"/>
</dbReference>
<comment type="cofactor">
    <cofactor evidence="12">
        <name>Mg(2+)</name>
        <dbReference type="ChEBI" id="CHEBI:18420"/>
    </cofactor>
    <text evidence="12">Requires a divalent cation, most likely magnesium in vivo, as an electrophilic catalyst to aid phosphoryl group transfer. It is the chelate of the metal and the nucleotide that is the actual substrate.</text>
</comment>
<keyword evidence="12" id="KW-0963">Cytoplasm</keyword>
<evidence type="ECO:0000313" key="15">
    <source>
        <dbReference type="EMBL" id="KAA1423959.1"/>
    </source>
</evidence>
<evidence type="ECO:0000313" key="16">
    <source>
        <dbReference type="Proteomes" id="UP000307768"/>
    </source>
</evidence>
<dbReference type="GO" id="GO:0004747">
    <property type="term" value="F:ribokinase activity"/>
    <property type="evidence" value="ECO:0007669"/>
    <property type="project" value="UniProtKB-UniRule"/>
</dbReference>